<dbReference type="SUPFAM" id="SSF53474">
    <property type="entry name" value="alpha/beta-Hydrolases"/>
    <property type="match status" value="1"/>
</dbReference>
<accession>A0A4S8PEE2</accession>
<dbReference type="InterPro" id="IPR029058">
    <property type="entry name" value="AB_hydrolase_fold"/>
</dbReference>
<feature type="domain" description="Peptidase S9 prolyl oligopeptidase catalytic" evidence="3">
    <location>
        <begin position="78"/>
        <end position="277"/>
    </location>
</feature>
<evidence type="ECO:0000256" key="2">
    <source>
        <dbReference type="SAM" id="SignalP"/>
    </source>
</evidence>
<evidence type="ECO:0000256" key="1">
    <source>
        <dbReference type="SAM" id="Phobius"/>
    </source>
</evidence>
<dbReference type="InterPro" id="IPR053145">
    <property type="entry name" value="AB_hydrolase_Est10"/>
</dbReference>
<feature type="chain" id="PRO_5020225803" description="Peptidase S9 prolyl oligopeptidase catalytic domain-containing protein" evidence="2">
    <location>
        <begin position="29"/>
        <end position="471"/>
    </location>
</feature>
<proteinExistence type="predicted"/>
<name>A0A4S8PEE2_9ACTN</name>
<organism evidence="4 5">
    <name type="scientific">Glycomyces paridis</name>
    <dbReference type="NCBI Taxonomy" id="2126555"/>
    <lineage>
        <taxon>Bacteria</taxon>
        <taxon>Bacillati</taxon>
        <taxon>Actinomycetota</taxon>
        <taxon>Actinomycetes</taxon>
        <taxon>Glycomycetales</taxon>
        <taxon>Glycomycetaceae</taxon>
        <taxon>Glycomyces</taxon>
    </lineage>
</organism>
<keyword evidence="2" id="KW-0732">Signal</keyword>
<feature type="transmembrane region" description="Helical" evidence="1">
    <location>
        <begin position="415"/>
        <end position="436"/>
    </location>
</feature>
<dbReference type="PANTHER" id="PTHR43265">
    <property type="entry name" value="ESTERASE ESTD"/>
    <property type="match status" value="1"/>
</dbReference>
<dbReference type="GO" id="GO:0006508">
    <property type="term" value="P:proteolysis"/>
    <property type="evidence" value="ECO:0007669"/>
    <property type="project" value="InterPro"/>
</dbReference>
<dbReference type="Proteomes" id="UP000305792">
    <property type="component" value="Unassembled WGS sequence"/>
</dbReference>
<comment type="caution">
    <text evidence="4">The sequence shown here is derived from an EMBL/GenBank/DDBJ whole genome shotgun (WGS) entry which is preliminary data.</text>
</comment>
<reference evidence="4 5" key="1">
    <citation type="journal article" date="2018" name="Int. J. Syst. Evol. Microbiol.">
        <title>Glycomyces paridis sp. nov., isolated from the medicinal plant Paris polyphylla.</title>
        <authorList>
            <person name="Fang X.M."/>
            <person name="Bai J.L."/>
            <person name="Su J."/>
            <person name="Zhao L.L."/>
            <person name="Liu H.Y."/>
            <person name="Ma B.P."/>
            <person name="Zhang Y.Q."/>
            <person name="Yu L.Y."/>
        </authorList>
    </citation>
    <scope>NUCLEOTIDE SEQUENCE [LARGE SCALE GENOMIC DNA]</scope>
    <source>
        <strain evidence="4 5">CPCC 204357</strain>
    </source>
</reference>
<dbReference type="GO" id="GO:0052689">
    <property type="term" value="F:carboxylic ester hydrolase activity"/>
    <property type="evidence" value="ECO:0007669"/>
    <property type="project" value="TreeGrafter"/>
</dbReference>
<dbReference type="PANTHER" id="PTHR43265:SF1">
    <property type="entry name" value="ESTERASE ESTD"/>
    <property type="match status" value="1"/>
</dbReference>
<feature type="signal peptide" evidence="2">
    <location>
        <begin position="1"/>
        <end position="28"/>
    </location>
</feature>
<dbReference type="OrthoDB" id="9765647at2"/>
<keyword evidence="1" id="KW-0472">Membrane</keyword>
<dbReference type="RefSeq" id="WP_136529844.1">
    <property type="nucleotide sequence ID" value="NZ_STGX01000007.1"/>
</dbReference>
<evidence type="ECO:0000259" key="3">
    <source>
        <dbReference type="Pfam" id="PF00326"/>
    </source>
</evidence>
<keyword evidence="1" id="KW-0812">Transmembrane</keyword>
<gene>
    <name evidence="4" type="ORF">E9998_11590</name>
</gene>
<keyword evidence="1" id="KW-1133">Transmembrane helix</keyword>
<dbReference type="Gene3D" id="3.40.50.1820">
    <property type="entry name" value="alpha/beta hydrolase"/>
    <property type="match status" value="1"/>
</dbReference>
<feature type="transmembrane region" description="Helical" evidence="1">
    <location>
        <begin position="331"/>
        <end position="355"/>
    </location>
</feature>
<protein>
    <recommendedName>
        <fullName evidence="3">Peptidase S9 prolyl oligopeptidase catalytic domain-containing protein</fullName>
    </recommendedName>
</protein>
<dbReference type="GO" id="GO:0008236">
    <property type="term" value="F:serine-type peptidase activity"/>
    <property type="evidence" value="ECO:0007669"/>
    <property type="project" value="InterPro"/>
</dbReference>
<feature type="transmembrane region" description="Helical" evidence="1">
    <location>
        <begin position="448"/>
        <end position="469"/>
    </location>
</feature>
<feature type="transmembrane region" description="Helical" evidence="1">
    <location>
        <begin position="376"/>
        <end position="395"/>
    </location>
</feature>
<evidence type="ECO:0000313" key="4">
    <source>
        <dbReference type="EMBL" id="THV28737.1"/>
    </source>
</evidence>
<keyword evidence="5" id="KW-1185">Reference proteome</keyword>
<dbReference type="InterPro" id="IPR001375">
    <property type="entry name" value="Peptidase_S9_cat"/>
</dbReference>
<evidence type="ECO:0000313" key="5">
    <source>
        <dbReference type="Proteomes" id="UP000305792"/>
    </source>
</evidence>
<sequence length="471" mass="48825">MTSLRSATAVLGAAAAAAVALAVAPAAAQEPGGLVETEISVQGAGREFGATVIAPEGAEGLPGLVLVAGSGPGERDRYRAHAEVFAEAGVAVLLYDKRGADEGYSYTSASIEDLADDAVAAVEALQERPEADPDLVGLHGHSEGAWVVIEAAARSTAPAFVVTSGGSALPPEDTQAWMNRESLHDAGVSERLLDPLGRQFIAALVADDLFRLSGYDPLPALAGIDRPFLGVFAEHDVNTAPGTSFALYEETLREAGNPNFALRVIPGVDHGMVASEDGSHGEDYDEDALDQTYVDTVADWIHGLARGESAVVVDAAPGQDVEATAVPEAPWYGTATATLAALVLFTVLFGAYPIAALVRRLRGRPGMEATWASRTVAVFGPIVPLVVFVYAAWMLMSGGTELLGPVVAGRPVPWLVIEAAAVLVVAAAIALAVQARRGRARIDRASKARFAALLAGVAVLIPWGAYWGLIV</sequence>
<dbReference type="EMBL" id="STGX01000007">
    <property type="protein sequence ID" value="THV28737.1"/>
    <property type="molecule type" value="Genomic_DNA"/>
</dbReference>
<dbReference type="Pfam" id="PF00326">
    <property type="entry name" value="Peptidase_S9"/>
    <property type="match status" value="1"/>
</dbReference>
<dbReference type="AlphaFoldDB" id="A0A4S8PEE2"/>